<sequence>MWVVVAADESIDDAGDSRVDVGDSSVGDVGSEENVEPADEEEEIEDDAECLDEDLASALVLRLNGCGWNWNGLELWKPRVDGLICDGLDDPSYKELCGFLSGFAEGSRVCHRTHCHEQEDDEVPVYTRPDDKTSQGITGMFRNRVAAVDVAVQVEVAALLGLSLGGRGLALFLQRFEEDAHLAFE</sequence>
<feature type="region of interest" description="Disordered" evidence="1">
    <location>
        <begin position="7"/>
        <end position="42"/>
    </location>
</feature>
<organism evidence="2 3">
    <name type="scientific">Apiospora hydei</name>
    <dbReference type="NCBI Taxonomy" id="1337664"/>
    <lineage>
        <taxon>Eukaryota</taxon>
        <taxon>Fungi</taxon>
        <taxon>Dikarya</taxon>
        <taxon>Ascomycota</taxon>
        <taxon>Pezizomycotina</taxon>
        <taxon>Sordariomycetes</taxon>
        <taxon>Xylariomycetidae</taxon>
        <taxon>Amphisphaeriales</taxon>
        <taxon>Apiosporaceae</taxon>
        <taxon>Apiospora</taxon>
    </lineage>
</organism>
<name>A0ABR1X8B8_9PEZI</name>
<proteinExistence type="predicted"/>
<evidence type="ECO:0000313" key="2">
    <source>
        <dbReference type="EMBL" id="KAK8091706.1"/>
    </source>
</evidence>
<gene>
    <name evidence="2" type="ORF">PG997_002067</name>
</gene>
<evidence type="ECO:0000313" key="3">
    <source>
        <dbReference type="Proteomes" id="UP001433268"/>
    </source>
</evidence>
<protein>
    <submittedName>
        <fullName evidence="2">Uncharacterized protein</fullName>
    </submittedName>
</protein>
<comment type="caution">
    <text evidence="2">The sequence shown here is derived from an EMBL/GenBank/DDBJ whole genome shotgun (WGS) entry which is preliminary data.</text>
</comment>
<keyword evidence="3" id="KW-1185">Reference proteome</keyword>
<dbReference type="EMBL" id="JAQQWN010000003">
    <property type="protein sequence ID" value="KAK8091706.1"/>
    <property type="molecule type" value="Genomic_DNA"/>
</dbReference>
<dbReference type="RefSeq" id="XP_066673678.1">
    <property type="nucleotide sequence ID" value="XM_066806382.1"/>
</dbReference>
<dbReference type="GeneID" id="92039442"/>
<accession>A0ABR1X8B8</accession>
<reference evidence="2 3" key="1">
    <citation type="submission" date="2023-01" db="EMBL/GenBank/DDBJ databases">
        <title>Analysis of 21 Apiospora genomes using comparative genomics revels a genus with tremendous synthesis potential of carbohydrate active enzymes and secondary metabolites.</title>
        <authorList>
            <person name="Sorensen T."/>
        </authorList>
    </citation>
    <scope>NUCLEOTIDE SEQUENCE [LARGE SCALE GENOMIC DNA]</scope>
    <source>
        <strain evidence="2 3">CBS 114990</strain>
    </source>
</reference>
<feature type="compositionally biased region" description="Acidic residues" evidence="1">
    <location>
        <begin position="30"/>
        <end position="42"/>
    </location>
</feature>
<dbReference type="Proteomes" id="UP001433268">
    <property type="component" value="Unassembled WGS sequence"/>
</dbReference>
<evidence type="ECO:0000256" key="1">
    <source>
        <dbReference type="SAM" id="MobiDB-lite"/>
    </source>
</evidence>